<dbReference type="EMBL" id="JANYMP010000001">
    <property type="protein sequence ID" value="MCS7475415.1"/>
    <property type="molecule type" value="Genomic_DNA"/>
</dbReference>
<evidence type="ECO:0000256" key="2">
    <source>
        <dbReference type="ARBA" id="ARBA00023125"/>
    </source>
</evidence>
<dbReference type="SUPFAM" id="SSF53822">
    <property type="entry name" value="Periplasmic binding protein-like I"/>
    <property type="match status" value="1"/>
</dbReference>
<dbReference type="AlphaFoldDB" id="A0A9X2VF78"/>
<dbReference type="CDD" id="cd06288">
    <property type="entry name" value="PBP1_sucrose_transcription_regulator"/>
    <property type="match status" value="1"/>
</dbReference>
<keyword evidence="2" id="KW-0238">DNA-binding</keyword>
<dbReference type="Gene3D" id="3.40.50.2300">
    <property type="match status" value="2"/>
</dbReference>
<dbReference type="Pfam" id="PF13377">
    <property type="entry name" value="Peripla_BP_3"/>
    <property type="match status" value="1"/>
</dbReference>
<gene>
    <name evidence="5" type="ORF">NZH93_01000</name>
</gene>
<name>A0A9X2VF78_9PSEU</name>
<protein>
    <submittedName>
        <fullName evidence="5">LacI family transcriptional regulator</fullName>
    </submittedName>
</protein>
<dbReference type="InterPro" id="IPR028082">
    <property type="entry name" value="Peripla_BP_I"/>
</dbReference>
<dbReference type="SUPFAM" id="SSF47413">
    <property type="entry name" value="lambda repressor-like DNA-binding domains"/>
    <property type="match status" value="1"/>
</dbReference>
<dbReference type="Pfam" id="PF00356">
    <property type="entry name" value="LacI"/>
    <property type="match status" value="1"/>
</dbReference>
<comment type="caution">
    <text evidence="5">The sequence shown here is derived from an EMBL/GenBank/DDBJ whole genome shotgun (WGS) entry which is preliminary data.</text>
</comment>
<dbReference type="GO" id="GO:0000976">
    <property type="term" value="F:transcription cis-regulatory region binding"/>
    <property type="evidence" value="ECO:0007669"/>
    <property type="project" value="TreeGrafter"/>
</dbReference>
<dbReference type="SMART" id="SM00354">
    <property type="entry name" value="HTH_LACI"/>
    <property type="match status" value="1"/>
</dbReference>
<dbReference type="InterPro" id="IPR000843">
    <property type="entry name" value="HTH_LacI"/>
</dbReference>
<keyword evidence="6" id="KW-1185">Reference proteome</keyword>
<evidence type="ECO:0000256" key="3">
    <source>
        <dbReference type="ARBA" id="ARBA00023163"/>
    </source>
</evidence>
<dbReference type="GO" id="GO:0003700">
    <property type="term" value="F:DNA-binding transcription factor activity"/>
    <property type="evidence" value="ECO:0007669"/>
    <property type="project" value="TreeGrafter"/>
</dbReference>
<dbReference type="PANTHER" id="PTHR30146:SF109">
    <property type="entry name" value="HTH-TYPE TRANSCRIPTIONAL REGULATOR GALS"/>
    <property type="match status" value="1"/>
</dbReference>
<keyword evidence="1" id="KW-0805">Transcription regulation</keyword>
<keyword evidence="3" id="KW-0804">Transcription</keyword>
<dbReference type="PROSITE" id="PS50932">
    <property type="entry name" value="HTH_LACI_2"/>
    <property type="match status" value="1"/>
</dbReference>
<feature type="domain" description="HTH lacI-type" evidence="4">
    <location>
        <begin position="9"/>
        <end position="63"/>
    </location>
</feature>
<dbReference type="CDD" id="cd01392">
    <property type="entry name" value="HTH_LacI"/>
    <property type="match status" value="1"/>
</dbReference>
<evidence type="ECO:0000313" key="6">
    <source>
        <dbReference type="Proteomes" id="UP001141259"/>
    </source>
</evidence>
<dbReference type="Proteomes" id="UP001141259">
    <property type="component" value="Unassembled WGS sequence"/>
</dbReference>
<dbReference type="InterPro" id="IPR010982">
    <property type="entry name" value="Lambda_DNA-bd_dom_sf"/>
</dbReference>
<dbReference type="RefSeq" id="WP_259620932.1">
    <property type="nucleotide sequence ID" value="NZ_JANYMP010000001.1"/>
</dbReference>
<dbReference type="PROSITE" id="PS00356">
    <property type="entry name" value="HTH_LACI_1"/>
    <property type="match status" value="1"/>
</dbReference>
<reference evidence="5" key="1">
    <citation type="submission" date="2022-08" db="EMBL/GenBank/DDBJ databases">
        <authorList>
            <person name="Tistechok S."/>
            <person name="Samborskyy M."/>
            <person name="Roman I."/>
        </authorList>
    </citation>
    <scope>NUCLEOTIDE SEQUENCE</scope>
    <source>
        <strain evidence="5">DSM 103496</strain>
    </source>
</reference>
<dbReference type="Gene3D" id="1.10.260.40">
    <property type="entry name" value="lambda repressor-like DNA-binding domains"/>
    <property type="match status" value="1"/>
</dbReference>
<accession>A0A9X2VF78</accession>
<evidence type="ECO:0000313" key="5">
    <source>
        <dbReference type="EMBL" id="MCS7475415.1"/>
    </source>
</evidence>
<evidence type="ECO:0000256" key="1">
    <source>
        <dbReference type="ARBA" id="ARBA00023015"/>
    </source>
</evidence>
<evidence type="ECO:0000259" key="4">
    <source>
        <dbReference type="PROSITE" id="PS50932"/>
    </source>
</evidence>
<sequence length="345" mass="36934">MSRRRSDAVTLSDVARLAGVSIATASKALNARAEVAPATRDRVLRSAAELSFQPNALARGLTSGSTRTIGLLTDELAGRFSIPILLGAENALGNEQMSVLLCDARGDAIRRQHYIRMLLARQVDGFIVVGDSNDLRPSLTRDIPVPVVYVYGESTDPADLSLLADDEGGARLAAEHLVSLRRQHIGHITGPQSYRAARDRVTGLTDVLTEHGLTLAGGGPLHGEWSQRWGRQAARMLLATSPEVDAIFCGNDQIATGVADTLTDLGRSIPDDVAVVGYDNWEIFAADCRPPLTTVDLNLEQLGATAVTHLFAALDGQARSGVIRQPCRLVVRDSTAPLPPRPDRS</sequence>
<dbReference type="PANTHER" id="PTHR30146">
    <property type="entry name" value="LACI-RELATED TRANSCRIPTIONAL REPRESSOR"/>
    <property type="match status" value="1"/>
</dbReference>
<dbReference type="InterPro" id="IPR046335">
    <property type="entry name" value="LacI/GalR-like_sensor"/>
</dbReference>
<organism evidence="5 6">
    <name type="scientific">Umezawaea endophytica</name>
    <dbReference type="NCBI Taxonomy" id="1654476"/>
    <lineage>
        <taxon>Bacteria</taxon>
        <taxon>Bacillati</taxon>
        <taxon>Actinomycetota</taxon>
        <taxon>Actinomycetes</taxon>
        <taxon>Pseudonocardiales</taxon>
        <taxon>Pseudonocardiaceae</taxon>
        <taxon>Umezawaea</taxon>
    </lineage>
</organism>
<proteinExistence type="predicted"/>